<dbReference type="SUPFAM" id="SSF46689">
    <property type="entry name" value="Homeodomain-like"/>
    <property type="match status" value="1"/>
</dbReference>
<dbReference type="GO" id="GO:0000976">
    <property type="term" value="F:transcription cis-regulatory region binding"/>
    <property type="evidence" value="ECO:0007669"/>
    <property type="project" value="TreeGrafter"/>
</dbReference>
<dbReference type="PRINTS" id="PR00455">
    <property type="entry name" value="HTHTETR"/>
</dbReference>
<dbReference type="InterPro" id="IPR009057">
    <property type="entry name" value="Homeodomain-like_sf"/>
</dbReference>
<feature type="domain" description="HTH tetR-type" evidence="3">
    <location>
        <begin position="18"/>
        <end position="78"/>
    </location>
</feature>
<evidence type="ECO:0000256" key="1">
    <source>
        <dbReference type="ARBA" id="ARBA00023125"/>
    </source>
</evidence>
<dbReference type="PANTHER" id="PTHR30055">
    <property type="entry name" value="HTH-TYPE TRANSCRIPTIONAL REGULATOR RUTR"/>
    <property type="match status" value="1"/>
</dbReference>
<dbReference type="PANTHER" id="PTHR30055:SF223">
    <property type="entry name" value="HTH-TYPE TRANSCRIPTIONAL REGULATOR UIDR"/>
    <property type="match status" value="1"/>
</dbReference>
<comment type="caution">
    <text evidence="4">The sequence shown here is derived from an EMBL/GenBank/DDBJ whole genome shotgun (WGS) entry which is preliminary data.</text>
</comment>
<evidence type="ECO:0000259" key="3">
    <source>
        <dbReference type="PROSITE" id="PS50977"/>
    </source>
</evidence>
<name>A0A3D4VAD4_9BACT</name>
<evidence type="ECO:0000313" key="4">
    <source>
        <dbReference type="EMBL" id="HCT58076.1"/>
    </source>
</evidence>
<dbReference type="Proteomes" id="UP000264071">
    <property type="component" value="Unassembled WGS sequence"/>
</dbReference>
<protein>
    <submittedName>
        <fullName evidence="4">TetR/AcrR family transcriptional regulator</fullName>
    </submittedName>
</protein>
<dbReference type="Pfam" id="PF00440">
    <property type="entry name" value="TetR_N"/>
    <property type="match status" value="1"/>
</dbReference>
<proteinExistence type="predicted"/>
<dbReference type="Gene3D" id="1.10.357.10">
    <property type="entry name" value="Tetracycline Repressor, domain 2"/>
    <property type="match status" value="1"/>
</dbReference>
<dbReference type="PROSITE" id="PS50977">
    <property type="entry name" value="HTH_TETR_2"/>
    <property type="match status" value="1"/>
</dbReference>
<dbReference type="InterPro" id="IPR001647">
    <property type="entry name" value="HTH_TetR"/>
</dbReference>
<dbReference type="EMBL" id="DPIY01000010">
    <property type="protein sequence ID" value="HCT58076.1"/>
    <property type="molecule type" value="Genomic_DNA"/>
</dbReference>
<accession>A0A3D4VAD4</accession>
<organism evidence="4 5">
    <name type="scientific">Gemmatimonas aurantiaca</name>
    <dbReference type="NCBI Taxonomy" id="173480"/>
    <lineage>
        <taxon>Bacteria</taxon>
        <taxon>Pseudomonadati</taxon>
        <taxon>Gemmatimonadota</taxon>
        <taxon>Gemmatimonadia</taxon>
        <taxon>Gemmatimonadales</taxon>
        <taxon>Gemmatimonadaceae</taxon>
        <taxon>Gemmatimonas</taxon>
    </lineage>
</organism>
<reference evidence="4 5" key="1">
    <citation type="journal article" date="2018" name="Nat. Biotechnol.">
        <title>A standardized bacterial taxonomy based on genome phylogeny substantially revises the tree of life.</title>
        <authorList>
            <person name="Parks D.H."/>
            <person name="Chuvochina M."/>
            <person name="Waite D.W."/>
            <person name="Rinke C."/>
            <person name="Skarshewski A."/>
            <person name="Chaumeil P.A."/>
            <person name="Hugenholtz P."/>
        </authorList>
    </citation>
    <scope>NUCLEOTIDE SEQUENCE [LARGE SCALE GENOMIC DNA]</scope>
    <source>
        <strain evidence="4">UBA8844</strain>
    </source>
</reference>
<feature type="DNA-binding region" description="H-T-H motif" evidence="2">
    <location>
        <begin position="41"/>
        <end position="60"/>
    </location>
</feature>
<keyword evidence="1 2" id="KW-0238">DNA-binding</keyword>
<gene>
    <name evidence="4" type="ORF">DGD08_12805</name>
</gene>
<dbReference type="GO" id="GO:0003700">
    <property type="term" value="F:DNA-binding transcription factor activity"/>
    <property type="evidence" value="ECO:0007669"/>
    <property type="project" value="TreeGrafter"/>
</dbReference>
<sequence>MASLAANSDSSRAAGLTGEARTRLLEAAARVFARHGAAGATTKRIAEVAGVNEVTLFRIFGSKDALLDAALQACAHGEQPARLPNTPIDPEQELTEWCAQEVARLARSSDFWRQCMAESGSRRHHADDAGTVLSASASIVRAYVDRLASQMPLVSVPEREAAVSMLVAAVVSDALARDELPVFHSLSRDRAPACYSRAFLRSIGWPVSSTFDGATTVGRMRWEWFSPPESESDTKAVGDDIDAIAERAAVWSE</sequence>
<dbReference type="InterPro" id="IPR050109">
    <property type="entry name" value="HTH-type_TetR-like_transc_reg"/>
</dbReference>
<evidence type="ECO:0000256" key="2">
    <source>
        <dbReference type="PROSITE-ProRule" id="PRU00335"/>
    </source>
</evidence>
<dbReference type="AlphaFoldDB" id="A0A3D4VAD4"/>
<evidence type="ECO:0000313" key="5">
    <source>
        <dbReference type="Proteomes" id="UP000264071"/>
    </source>
</evidence>